<gene>
    <name evidence="3" type="ORF">PHYBOEH_001811</name>
</gene>
<organism evidence="3 4">
    <name type="scientific">Phytophthora boehmeriae</name>
    <dbReference type="NCBI Taxonomy" id="109152"/>
    <lineage>
        <taxon>Eukaryota</taxon>
        <taxon>Sar</taxon>
        <taxon>Stramenopiles</taxon>
        <taxon>Oomycota</taxon>
        <taxon>Peronosporomycetes</taxon>
        <taxon>Peronosporales</taxon>
        <taxon>Peronosporaceae</taxon>
        <taxon>Phytophthora</taxon>
    </lineage>
</organism>
<feature type="compositionally biased region" description="Low complexity" evidence="1">
    <location>
        <begin position="1"/>
        <end position="15"/>
    </location>
</feature>
<evidence type="ECO:0000313" key="3">
    <source>
        <dbReference type="EMBL" id="KAG7396782.1"/>
    </source>
</evidence>
<protein>
    <submittedName>
        <fullName evidence="3">Uncharacterized protein</fullName>
    </submittedName>
</protein>
<accession>A0A8T1WRU3</accession>
<sequence>MASSSGGVAVGAAGSNGWRSPTLDVGSGSAVRDSSAVGSNDAASIAPVSPPNGQKMTNSAAAAIVAVVMAGVIVAVGMLVYAWRTTKRSEEEMFVDLGDESNYVYGDYAAM</sequence>
<feature type="region of interest" description="Disordered" evidence="1">
    <location>
        <begin position="1"/>
        <end position="35"/>
    </location>
</feature>
<keyword evidence="2" id="KW-0472">Membrane</keyword>
<proteinExistence type="predicted"/>
<keyword evidence="2" id="KW-0812">Transmembrane</keyword>
<dbReference type="OrthoDB" id="125568at2759"/>
<dbReference type="EMBL" id="JAGDFL010000140">
    <property type="protein sequence ID" value="KAG7396782.1"/>
    <property type="molecule type" value="Genomic_DNA"/>
</dbReference>
<dbReference type="AlphaFoldDB" id="A0A8T1WRU3"/>
<comment type="caution">
    <text evidence="3">The sequence shown here is derived from an EMBL/GenBank/DDBJ whole genome shotgun (WGS) entry which is preliminary data.</text>
</comment>
<keyword evidence="2" id="KW-1133">Transmembrane helix</keyword>
<evidence type="ECO:0000256" key="2">
    <source>
        <dbReference type="SAM" id="Phobius"/>
    </source>
</evidence>
<keyword evidence="4" id="KW-1185">Reference proteome</keyword>
<dbReference type="Proteomes" id="UP000693981">
    <property type="component" value="Unassembled WGS sequence"/>
</dbReference>
<name>A0A8T1WRU3_9STRA</name>
<feature type="transmembrane region" description="Helical" evidence="2">
    <location>
        <begin position="60"/>
        <end position="83"/>
    </location>
</feature>
<evidence type="ECO:0000313" key="4">
    <source>
        <dbReference type="Proteomes" id="UP000693981"/>
    </source>
</evidence>
<reference evidence="3" key="1">
    <citation type="submission" date="2021-02" db="EMBL/GenBank/DDBJ databases">
        <authorList>
            <person name="Palmer J.M."/>
        </authorList>
    </citation>
    <scope>NUCLEOTIDE SEQUENCE</scope>
    <source>
        <strain evidence="3">SCRP23</strain>
    </source>
</reference>
<evidence type="ECO:0000256" key="1">
    <source>
        <dbReference type="SAM" id="MobiDB-lite"/>
    </source>
</evidence>